<keyword evidence="8 9" id="KW-0472">Membrane</keyword>
<keyword evidence="4" id="KW-0337">GPI-anchor biosynthesis</keyword>
<dbReference type="Proteomes" id="UP000054937">
    <property type="component" value="Unassembled WGS sequence"/>
</dbReference>
<keyword evidence="5 9" id="KW-0812">Transmembrane</keyword>
<feature type="transmembrane region" description="Helical" evidence="9">
    <location>
        <begin position="136"/>
        <end position="155"/>
    </location>
</feature>
<feature type="transmembrane region" description="Helical" evidence="9">
    <location>
        <begin position="6"/>
        <end position="29"/>
    </location>
</feature>
<dbReference type="InParanoid" id="A0A0V0QPA2"/>
<keyword evidence="7 9" id="KW-1133">Transmembrane helix</keyword>
<evidence type="ECO:0000256" key="2">
    <source>
        <dbReference type="ARBA" id="ARBA00004687"/>
    </source>
</evidence>
<comment type="subcellular location">
    <subcellularLocation>
        <location evidence="1">Endoplasmic reticulum membrane</location>
        <topology evidence="1">Multi-pass membrane protein</topology>
    </subcellularLocation>
</comment>
<proteinExistence type="inferred from homology"/>
<evidence type="ECO:0000256" key="9">
    <source>
        <dbReference type="SAM" id="Phobius"/>
    </source>
</evidence>
<organism evidence="10 11">
    <name type="scientific">Pseudocohnilembus persalinus</name>
    <name type="common">Ciliate</name>
    <dbReference type="NCBI Taxonomy" id="266149"/>
    <lineage>
        <taxon>Eukaryota</taxon>
        <taxon>Sar</taxon>
        <taxon>Alveolata</taxon>
        <taxon>Ciliophora</taxon>
        <taxon>Intramacronucleata</taxon>
        <taxon>Oligohymenophorea</taxon>
        <taxon>Scuticociliatia</taxon>
        <taxon>Philasterida</taxon>
        <taxon>Pseudocohnilembidae</taxon>
        <taxon>Pseudocohnilembus</taxon>
    </lineage>
</organism>
<evidence type="ECO:0000256" key="8">
    <source>
        <dbReference type="ARBA" id="ARBA00023136"/>
    </source>
</evidence>
<keyword evidence="6" id="KW-0256">Endoplasmic reticulum</keyword>
<evidence type="ECO:0000256" key="6">
    <source>
        <dbReference type="ARBA" id="ARBA00022824"/>
    </source>
</evidence>
<keyword evidence="11" id="KW-1185">Reference proteome</keyword>
<evidence type="ECO:0000256" key="7">
    <source>
        <dbReference type="ARBA" id="ARBA00022989"/>
    </source>
</evidence>
<evidence type="ECO:0000256" key="4">
    <source>
        <dbReference type="ARBA" id="ARBA00022502"/>
    </source>
</evidence>
<sequence length="260" mass="29972">MPISFAAILYGLSIYLNPVFIMLSPAILISKNYKKGRSTTYLILFSIIVLTTIGVAMQVSYSLCGSWKFVKESYFKAYHVNLYEPTIGLMWALFSGMFTRYQLFYHSIFAALPLTLIYPIYKIFSKGIRKNNWQVEYNGLVGLVCSTGLFVGFLYFSFITIFEVSLFITMFFTAYYYAFKVQLLLIFGYTASFIAGLTICLTSLWLYGLTGNPNFCFFQTLVCYLFMIATLTETIKEYAKMYPIEEIKEIKEQGLNQIQE</sequence>
<dbReference type="EMBL" id="LDAU01000121">
    <property type="protein sequence ID" value="KRX04091.1"/>
    <property type="molecule type" value="Genomic_DNA"/>
</dbReference>
<comment type="caution">
    <text evidence="10">The sequence shown here is derived from an EMBL/GenBank/DDBJ whole genome shotgun (WGS) entry which is preliminary data.</text>
</comment>
<dbReference type="OMA" id="YLFMIAT"/>
<dbReference type="GO" id="GO:0042765">
    <property type="term" value="C:GPI-anchor transamidase complex"/>
    <property type="evidence" value="ECO:0007669"/>
    <property type="project" value="InterPro"/>
</dbReference>
<comment type="pathway">
    <text evidence="2">Glycolipid biosynthesis; glycosylphosphatidylinositol-anchor biosynthesis.</text>
</comment>
<dbReference type="GO" id="GO:0006506">
    <property type="term" value="P:GPI anchor biosynthetic process"/>
    <property type="evidence" value="ECO:0007669"/>
    <property type="project" value="UniProtKB-UniPathway"/>
</dbReference>
<evidence type="ECO:0000256" key="3">
    <source>
        <dbReference type="ARBA" id="ARBA00010026"/>
    </source>
</evidence>
<reference evidence="10 11" key="1">
    <citation type="journal article" date="2015" name="Sci. Rep.">
        <title>Genome of the facultative scuticociliatosis pathogen Pseudocohnilembus persalinus provides insight into its virulence through horizontal gene transfer.</title>
        <authorList>
            <person name="Xiong J."/>
            <person name="Wang G."/>
            <person name="Cheng J."/>
            <person name="Tian M."/>
            <person name="Pan X."/>
            <person name="Warren A."/>
            <person name="Jiang C."/>
            <person name="Yuan D."/>
            <person name="Miao W."/>
        </authorList>
    </citation>
    <scope>NUCLEOTIDE SEQUENCE [LARGE SCALE GENOMIC DNA]</scope>
    <source>
        <strain evidence="10">36N120E</strain>
    </source>
</reference>
<feature type="transmembrane region" description="Helical" evidence="9">
    <location>
        <begin position="103"/>
        <end position="124"/>
    </location>
</feature>
<comment type="similarity">
    <text evidence="3">Belongs to the PIGU family.</text>
</comment>
<evidence type="ECO:0000313" key="10">
    <source>
        <dbReference type="EMBL" id="KRX04091.1"/>
    </source>
</evidence>
<accession>A0A0V0QPA2</accession>
<evidence type="ECO:0000256" key="1">
    <source>
        <dbReference type="ARBA" id="ARBA00004477"/>
    </source>
</evidence>
<dbReference type="PANTHER" id="PTHR13121">
    <property type="entry name" value="GPI TRANSAMIDASE COMPONENT PIG-U"/>
    <property type="match status" value="1"/>
</dbReference>
<dbReference type="AlphaFoldDB" id="A0A0V0QPA2"/>
<gene>
    <name evidence="10" type="ORF">PPERSA_08306</name>
</gene>
<evidence type="ECO:0000313" key="11">
    <source>
        <dbReference type="Proteomes" id="UP000054937"/>
    </source>
</evidence>
<evidence type="ECO:0000256" key="5">
    <source>
        <dbReference type="ARBA" id="ARBA00022692"/>
    </source>
</evidence>
<name>A0A0V0QPA2_PSEPJ</name>
<dbReference type="PANTHER" id="PTHR13121:SF0">
    <property type="entry name" value="PHOSPHATIDYLINOSITOL GLYCAN ANCHOR BIOSYNTHESIS CLASS U PROTEIN"/>
    <property type="match status" value="1"/>
</dbReference>
<dbReference type="InterPro" id="IPR009600">
    <property type="entry name" value="PIG-U"/>
</dbReference>
<feature type="transmembrane region" description="Helical" evidence="9">
    <location>
        <begin position="212"/>
        <end position="231"/>
    </location>
</feature>
<feature type="transmembrane region" description="Helical" evidence="9">
    <location>
        <begin position="186"/>
        <end position="206"/>
    </location>
</feature>
<protein>
    <submittedName>
        <fullName evidence="10">Uncharacterized protein</fullName>
    </submittedName>
</protein>
<dbReference type="OrthoDB" id="549017at2759"/>
<dbReference type="UniPathway" id="UPA00196"/>
<dbReference type="GO" id="GO:0016255">
    <property type="term" value="P:attachment of GPI anchor to protein"/>
    <property type="evidence" value="ECO:0007669"/>
    <property type="project" value="InterPro"/>
</dbReference>
<dbReference type="Pfam" id="PF06728">
    <property type="entry name" value="PIG-U"/>
    <property type="match status" value="1"/>
</dbReference>
<feature type="transmembrane region" description="Helical" evidence="9">
    <location>
        <begin position="41"/>
        <end position="61"/>
    </location>
</feature>